<accession>I3EGF9</accession>
<dbReference type="PANTHER" id="PTHR13097:SF7">
    <property type="entry name" value="GENERAL TRANSCRIPTION FACTOR IIE SUBUNIT 1"/>
    <property type="match status" value="1"/>
</dbReference>
<dbReference type="Gene3D" id="3.30.40.10">
    <property type="entry name" value="Zinc/RING finger domain, C3HC4 (zinc finger)"/>
    <property type="match status" value="1"/>
</dbReference>
<dbReference type="AlphaFoldDB" id="I3EGF9"/>
<evidence type="ECO:0000256" key="1">
    <source>
        <dbReference type="ARBA" id="ARBA00008947"/>
    </source>
</evidence>
<comment type="similarity">
    <text evidence="1">Belongs to the TFIIE alpha subunit family.</text>
</comment>
<dbReference type="HOGENOM" id="CLU_056967_0_0_1"/>
<evidence type="ECO:0000256" key="3">
    <source>
        <dbReference type="ARBA" id="ARBA00023163"/>
    </source>
</evidence>
<protein>
    <recommendedName>
        <fullName evidence="5">HTH TFE/IIEalpha-type domain-containing protein</fullName>
    </recommendedName>
</protein>
<name>I3EGF9_NEMP3</name>
<gene>
    <name evidence="6" type="ORF">NEQG_01750</name>
</gene>
<sequence length="310" mass="35753">MSSANSPMEELIKRITRMFYEPHHVVIMDIMLNHMVLSEDDLADKMKLLPREFNRLAVKLKDDKILSSVTTNDIKPDGMQTTKTTFSLNFAQIINIVKYKIFVMTKQLETKMRDKETKIMYHCEKCDISHSLLDVQSLLDSTTFTFRCSDCGSELKEKKESSENEKTLASDIFKKLMEEVNCIIILLKEIESLGIESAPRKSSAMQEDADAPEEQGREYSTNKLLFAEEETEEKISIPEIEIESEKEAAVISNEKEEGANDPTSKNSEIGMETVEVEGVPKLYKDITEEDKERMSESEYERYFEIYEKNN</sequence>
<dbReference type="InterPro" id="IPR024550">
    <property type="entry name" value="TFIIEa/SarR/Rpc3_HTH_dom"/>
</dbReference>
<dbReference type="PANTHER" id="PTHR13097">
    <property type="entry name" value="TRANSCRIPTION INITIATION FACTOR IIE, ALPHA SUBUNIT"/>
    <property type="match status" value="1"/>
</dbReference>
<reference evidence="6" key="1">
    <citation type="submission" date="2011-01" db="EMBL/GenBank/DDBJ databases">
        <title>The Genome Sequence of Nematocida parisii strain ERTm3.</title>
        <authorList>
            <consortium name="The Broad Institute Genome Sequencing Platform"/>
            <consortium name="The Broad Institute Genome Sequencing Center for Infectious Disease"/>
            <person name="Cuomo C."/>
            <person name="Troemel E."/>
            <person name="Young S.K."/>
            <person name="Zeng Q."/>
            <person name="Gargeya S."/>
            <person name="Fitzgerald M."/>
            <person name="Haas B."/>
            <person name="Abouelleil A."/>
            <person name="Alvarado L."/>
            <person name="Arachchi H.M."/>
            <person name="Berlin A."/>
            <person name="Chapman S.B."/>
            <person name="Gearin G."/>
            <person name="Goldberg J."/>
            <person name="Griggs A."/>
            <person name="Gujja S."/>
            <person name="Hansen M."/>
            <person name="Heiman D."/>
            <person name="Howarth C."/>
            <person name="Larimer J."/>
            <person name="Lui A."/>
            <person name="MacDonald P.J.P."/>
            <person name="McCowen C."/>
            <person name="Montmayeur A."/>
            <person name="Murphy C."/>
            <person name="Neiman D."/>
            <person name="Pearson M."/>
            <person name="Priest M."/>
            <person name="Roberts A."/>
            <person name="Saif S."/>
            <person name="Shea T."/>
            <person name="Sisk P."/>
            <person name="Stolte C."/>
            <person name="Sykes S."/>
            <person name="Wortman J."/>
            <person name="Nusbaum C."/>
            <person name="Birren B."/>
        </authorList>
    </citation>
    <scope>NUCLEOTIDE SEQUENCE</scope>
    <source>
        <strain evidence="6">ERTm3</strain>
    </source>
</reference>
<feature type="compositionally biased region" description="Basic and acidic residues" evidence="4">
    <location>
        <begin position="246"/>
        <end position="258"/>
    </location>
</feature>
<evidence type="ECO:0000256" key="4">
    <source>
        <dbReference type="SAM" id="MobiDB-lite"/>
    </source>
</evidence>
<dbReference type="OrthoDB" id="361102at2759"/>
<dbReference type="InParanoid" id="I3EGF9"/>
<proteinExistence type="inferred from homology"/>
<keyword evidence="3" id="KW-0804">Transcription</keyword>
<evidence type="ECO:0000259" key="5">
    <source>
        <dbReference type="PROSITE" id="PS51344"/>
    </source>
</evidence>
<dbReference type="VEuPathDB" id="MicrosporidiaDB:NEQG_01750"/>
<dbReference type="FunCoup" id="I3EGF9">
    <property type="interactions" value="137"/>
</dbReference>
<evidence type="ECO:0000313" key="6">
    <source>
        <dbReference type="EMBL" id="EIJ88306.1"/>
    </source>
</evidence>
<dbReference type="OMA" id="FYEPHHV"/>
<dbReference type="InterPro" id="IPR013083">
    <property type="entry name" value="Znf_RING/FYVE/PHD"/>
</dbReference>
<dbReference type="Proteomes" id="UP000002872">
    <property type="component" value="Unassembled WGS sequence"/>
</dbReference>
<dbReference type="PROSITE" id="PS51344">
    <property type="entry name" value="HTH_TFE_IIE"/>
    <property type="match status" value="1"/>
</dbReference>
<dbReference type="GO" id="GO:0006367">
    <property type="term" value="P:transcription initiation at RNA polymerase II promoter"/>
    <property type="evidence" value="ECO:0007669"/>
    <property type="project" value="InterPro"/>
</dbReference>
<dbReference type="STRING" id="935791.I3EGF9"/>
<feature type="domain" description="HTH TFE/IIEalpha-type" evidence="5">
    <location>
        <begin position="8"/>
        <end position="98"/>
    </location>
</feature>
<dbReference type="SUPFAM" id="SSF57783">
    <property type="entry name" value="Zinc beta-ribbon"/>
    <property type="match status" value="1"/>
</dbReference>
<keyword evidence="7" id="KW-1185">Reference proteome</keyword>
<evidence type="ECO:0000313" key="7">
    <source>
        <dbReference type="Proteomes" id="UP000002872"/>
    </source>
</evidence>
<keyword evidence="2" id="KW-0805">Transcription regulation</keyword>
<dbReference type="InterPro" id="IPR002853">
    <property type="entry name" value="TFIIE_asu"/>
</dbReference>
<dbReference type="InterPro" id="IPR017919">
    <property type="entry name" value="TFIIE/TFIIEa_HTH"/>
</dbReference>
<evidence type="ECO:0000256" key="2">
    <source>
        <dbReference type="ARBA" id="ARBA00023015"/>
    </source>
</evidence>
<dbReference type="SMART" id="SM00531">
    <property type="entry name" value="TFIIE"/>
    <property type="match status" value="1"/>
</dbReference>
<dbReference type="InterPro" id="IPR039997">
    <property type="entry name" value="TFE"/>
</dbReference>
<dbReference type="Pfam" id="PF02002">
    <property type="entry name" value="TFIIE_alpha"/>
    <property type="match status" value="1"/>
</dbReference>
<organism evidence="6 7">
    <name type="scientific">Nematocida parisii (strain ERTm3)</name>
    <name type="common">Nematode killer fungus</name>
    <dbReference type="NCBI Taxonomy" id="935791"/>
    <lineage>
        <taxon>Eukaryota</taxon>
        <taxon>Fungi</taxon>
        <taxon>Fungi incertae sedis</taxon>
        <taxon>Microsporidia</taxon>
        <taxon>Nematocida</taxon>
    </lineage>
</organism>
<dbReference type="GO" id="GO:0005673">
    <property type="term" value="C:transcription factor TFIIE complex"/>
    <property type="evidence" value="ECO:0007669"/>
    <property type="project" value="TreeGrafter"/>
</dbReference>
<feature type="region of interest" description="Disordered" evidence="4">
    <location>
        <begin position="197"/>
        <end position="218"/>
    </location>
</feature>
<dbReference type="EMBL" id="GL870879">
    <property type="protein sequence ID" value="EIJ88306.1"/>
    <property type="molecule type" value="Genomic_DNA"/>
</dbReference>
<feature type="region of interest" description="Disordered" evidence="4">
    <location>
        <begin position="246"/>
        <end position="273"/>
    </location>
</feature>